<evidence type="ECO:0000313" key="4">
    <source>
        <dbReference type="Proteomes" id="UP000024329"/>
    </source>
</evidence>
<dbReference type="eggNOG" id="COG0526">
    <property type="taxonomic scope" value="Bacteria"/>
</dbReference>
<dbReference type="PATRIC" id="fig|158500.4.peg.5227"/>
<evidence type="ECO:0000313" key="3">
    <source>
        <dbReference type="EMBL" id="EZP72183.1"/>
    </source>
</evidence>
<accession>A0A031JG00</accession>
<feature type="region of interest" description="Disordered" evidence="1">
    <location>
        <begin position="302"/>
        <end position="321"/>
    </location>
</feature>
<dbReference type="InterPro" id="IPR039555">
    <property type="entry name" value="TraF/TrbB"/>
</dbReference>
<dbReference type="EMBL" id="JFYZ01000053">
    <property type="protein sequence ID" value="EZP72183.1"/>
    <property type="molecule type" value="Genomic_DNA"/>
</dbReference>
<name>A0A031JG00_9SPHN</name>
<comment type="caution">
    <text evidence="3">The sequence shown here is derived from an EMBL/GenBank/DDBJ whole genome shotgun (WGS) entry which is preliminary data.</text>
</comment>
<evidence type="ECO:0000256" key="2">
    <source>
        <dbReference type="SAM" id="SignalP"/>
    </source>
</evidence>
<dbReference type="SUPFAM" id="SSF52833">
    <property type="entry name" value="Thioredoxin-like"/>
    <property type="match status" value="1"/>
</dbReference>
<dbReference type="Proteomes" id="UP000024329">
    <property type="component" value="Unassembled WGS sequence"/>
</dbReference>
<evidence type="ECO:0000256" key="1">
    <source>
        <dbReference type="SAM" id="MobiDB-lite"/>
    </source>
</evidence>
<gene>
    <name evidence="3" type="ORF">BV97_05146</name>
</gene>
<dbReference type="Pfam" id="PF13728">
    <property type="entry name" value="TraF"/>
    <property type="match status" value="1"/>
</dbReference>
<keyword evidence="2" id="KW-0732">Signal</keyword>
<organism evidence="3 4">
    <name type="scientific">Novosphingobium resinovorum</name>
    <dbReference type="NCBI Taxonomy" id="158500"/>
    <lineage>
        <taxon>Bacteria</taxon>
        <taxon>Pseudomonadati</taxon>
        <taxon>Pseudomonadota</taxon>
        <taxon>Alphaproteobacteria</taxon>
        <taxon>Sphingomonadales</taxon>
        <taxon>Sphingomonadaceae</taxon>
        <taxon>Novosphingobium</taxon>
    </lineage>
</organism>
<dbReference type="CDD" id="cd02947">
    <property type="entry name" value="TRX_family"/>
    <property type="match status" value="1"/>
</dbReference>
<reference evidence="3 4" key="1">
    <citation type="submission" date="2014-03" db="EMBL/GenBank/DDBJ databases">
        <title>Whole genome sequence of Novosphingobium resinovorum KF1.</title>
        <authorList>
            <person name="Gan H.M."/>
            <person name="Gan H.Y."/>
            <person name="Chew T.H."/>
            <person name="Savka M.A."/>
        </authorList>
    </citation>
    <scope>NUCLEOTIDE SEQUENCE [LARGE SCALE GENOMIC DNA]</scope>
    <source>
        <strain evidence="3 4">KF1</strain>
    </source>
</reference>
<feature type="chain" id="PRO_5001551517" evidence="2">
    <location>
        <begin position="24"/>
        <end position="321"/>
    </location>
</feature>
<sequence>MIPRQAPACWLACLAILSSATLAREAAGEVGSVGEAGAFAPMTAAAAPGREPVSSAGSRQGYWWYEAPAPQETADHDLAARPKIPPMSELATWTPPRIRKLIEEQRDYAATVLTVEAVSDFWRLQDFARRKARAFAGVTQLAMLQHPELNSKSANPMVGDARSQLTAQKDTIRRAYLRAHAGEFAIVMFSRSTCGYCRVQWPIVQRFQEEMGWQVTAIDLDRRPGVGERFGVEVTPTTMVIRRASNQRMVIASGVEAYPALAQMAYQAVRLLRGDIRPEQFMTGPGEDDGFFDALANGPVSASDPRVSDGLGIPLAQGPGE</sequence>
<feature type="signal peptide" evidence="2">
    <location>
        <begin position="1"/>
        <end position="23"/>
    </location>
</feature>
<dbReference type="InterPro" id="IPR036249">
    <property type="entry name" value="Thioredoxin-like_sf"/>
</dbReference>
<dbReference type="AlphaFoldDB" id="A0A031JG00"/>
<dbReference type="Gene3D" id="3.40.30.10">
    <property type="entry name" value="Glutaredoxin"/>
    <property type="match status" value="1"/>
</dbReference>
<protein>
    <submittedName>
        <fullName evidence="3">Thioredoxin-like protein</fullName>
    </submittedName>
</protein>
<proteinExistence type="predicted"/>